<accession>A0A8H7NC51</accession>
<proteinExistence type="predicted"/>
<organism evidence="1 2">
    <name type="scientific">Bionectria ochroleuca</name>
    <name type="common">Gliocladium roseum</name>
    <dbReference type="NCBI Taxonomy" id="29856"/>
    <lineage>
        <taxon>Eukaryota</taxon>
        <taxon>Fungi</taxon>
        <taxon>Dikarya</taxon>
        <taxon>Ascomycota</taxon>
        <taxon>Pezizomycotina</taxon>
        <taxon>Sordariomycetes</taxon>
        <taxon>Hypocreomycetidae</taxon>
        <taxon>Hypocreales</taxon>
        <taxon>Bionectriaceae</taxon>
        <taxon>Clonostachys</taxon>
    </lineage>
</organism>
<gene>
    <name evidence="1" type="ORF">IM811_011902</name>
</gene>
<reference evidence="1" key="1">
    <citation type="submission" date="2020-10" db="EMBL/GenBank/DDBJ databases">
        <title>High-Quality Genome Resource of Clonostachys rosea strain S41 by Oxford Nanopore Long-Read Sequencing.</title>
        <authorList>
            <person name="Wang H."/>
        </authorList>
    </citation>
    <scope>NUCLEOTIDE SEQUENCE</scope>
    <source>
        <strain evidence="1">S41</strain>
    </source>
</reference>
<comment type="caution">
    <text evidence="1">The sequence shown here is derived from an EMBL/GenBank/DDBJ whole genome shotgun (WGS) entry which is preliminary data.</text>
</comment>
<evidence type="ECO:0000313" key="1">
    <source>
        <dbReference type="EMBL" id="KAF9753144.1"/>
    </source>
</evidence>
<evidence type="ECO:0000313" key="2">
    <source>
        <dbReference type="Proteomes" id="UP000616885"/>
    </source>
</evidence>
<name>A0A8H7NC51_BIOOC</name>
<dbReference type="AlphaFoldDB" id="A0A8H7NC51"/>
<dbReference type="Proteomes" id="UP000616885">
    <property type="component" value="Unassembled WGS sequence"/>
</dbReference>
<sequence>MSRIWSLLRLVPRRVPFPHTTRPWSWSLSSIRGFPSPKLPGKPGIPTAEALRYSCGSSCLQKALQENVRKLADSEPRCEGWDKMDTKRYPYKNAPFKSYDVFKLYSGNNLLGQYHHVKDKLEFYPAKKYEKK</sequence>
<dbReference type="EMBL" id="JADCTT010000004">
    <property type="protein sequence ID" value="KAF9753144.1"/>
    <property type="molecule type" value="Genomic_DNA"/>
</dbReference>
<protein>
    <submittedName>
        <fullName evidence="1">Uncharacterized protein</fullName>
    </submittedName>
</protein>